<protein>
    <submittedName>
        <fullName evidence="4">AsmA-like C-terminal region</fullName>
    </submittedName>
</protein>
<proteinExistence type="predicted"/>
<keyword evidence="2" id="KW-1133">Transmembrane helix</keyword>
<sequence>MTCDKGKGQIKDADENIGDQRPDPSDPSASGADAEMVAVARPIEGPPTSDQPVSSLPASSTSEAHDSASGQPIDDIVSEEPDQVTPDANPKSRPEQTPRPRKPRRRRWGRRIFSGVFTGGLLFGLAAIASIYSATETEINLPPSMRTYIEDRIEPQLDGLGIEFGAIRLVIDEGWHPRIGVQDVQLTYPDGRPAVALADAQASVSMAALMRGEVQPTSVYLSGLLATLRRAEDGVAVSFADGADALRQAQSVPQLIEDWEQVLTSAGLSQLEGISVDGVTLRYEDLRIDRAWTLDGGYMTLDRAAKEVTLSAGFSVLSGGASASLVEASYTSDIGDTAAEFGISFSEVSAQDIAVQTPALEWLNVLRVPISGALRGGLNSDGELNPVAVTLELGEGALQPTDETRPIRFTGASSYFTYYPKAETLQFDDVLVDSAWGSGRMEGLAQLEGLQTGHLSSLVGQLRFTDLTLNPANLYDAPRSFAGLQSDFKMELDPFRIKIGETHIQTGDSSVLMRGDVSARSSGWRYNLDVEVDRASAEQVKALWPAAASPKPRAWVRDNILAAEAHDVRLSVRGRPGEAPFVSLNLGYRDADVRYHKDLPVLKDAAGQFSIHGTRLVAIATSGHVTPDVGGSLDVTGTSFIIPDTTVTDGSPGVVRLQAEGAVTAALSLLDRPPLQVMEKADLPVDLVSGYARASGTLALPLKDGVLVEDIKYHYTADIFDAETEKLVPGHVLGADQLRLTGDQSFVALEGEGTFSGIPATARWTLPLGENPDVTHQVVGQIELSDAAMTALNIGLPARTVFGQGQGRYVLSLPTGAAPRLTLESDLRGVGLQIPALSWRKGQNANGRLAVDVTLGDTPRVDTIEIEAAGLRARGDITLRANGGLERARFAQLQMGSWLRSGVTFTGRGTAPPAVSLNGGVLDLRTAPFTSESASSGSASGGSSSGLGPITYALDRVQVTDSIALHGARGRVSALGGVNGQFAGRLNGDTPVNGVLVAQPAGTAMRIQSEDAGGVFRSAGLLRHGVGGSFDMTFAPSDRPGHFEGQIRAENTRITDAPAVLALINSLSLIGLVNELAGQGLLFTSIDAKYQLGPTHFKLVESSAVGPSIGLSMDGIYDLNTGALNMRGVLSPIYLLNAVGSFLTRKGEGLIGFAFNLRGTADDPKVQVNPLSGLAPGFLREVFRGEAPLLPGETPPEAYSTRPENSPQARSEER</sequence>
<accession>A0A1G5RCE4</accession>
<feature type="region of interest" description="Disordered" evidence="1">
    <location>
        <begin position="1186"/>
        <end position="1214"/>
    </location>
</feature>
<name>A0A1G5RCE4_9RHOB</name>
<dbReference type="Pfam" id="PF13116">
    <property type="entry name" value="YhdP"/>
    <property type="match status" value="1"/>
</dbReference>
<keyword evidence="2" id="KW-0472">Membrane</keyword>
<organism evidence="4 5">
    <name type="scientific">Epibacterium ulvae</name>
    <dbReference type="NCBI Taxonomy" id="1156985"/>
    <lineage>
        <taxon>Bacteria</taxon>
        <taxon>Pseudomonadati</taxon>
        <taxon>Pseudomonadota</taxon>
        <taxon>Alphaproteobacteria</taxon>
        <taxon>Rhodobacterales</taxon>
        <taxon>Roseobacteraceae</taxon>
        <taxon>Epibacterium</taxon>
    </lineage>
</organism>
<dbReference type="RefSeq" id="WP_232716256.1">
    <property type="nucleotide sequence ID" value="NZ_FMWG01000012.1"/>
</dbReference>
<evidence type="ECO:0000259" key="3">
    <source>
        <dbReference type="Pfam" id="PF13116"/>
    </source>
</evidence>
<feature type="domain" description="YhdP central" evidence="3">
    <location>
        <begin position="399"/>
        <end position="890"/>
    </location>
</feature>
<dbReference type="EMBL" id="FMWG01000012">
    <property type="protein sequence ID" value="SCZ71725.1"/>
    <property type="molecule type" value="Genomic_DNA"/>
</dbReference>
<gene>
    <name evidence="4" type="ORF">SAMN04488118_112106</name>
</gene>
<evidence type="ECO:0000313" key="5">
    <source>
        <dbReference type="Proteomes" id="UP000198767"/>
    </source>
</evidence>
<dbReference type="Proteomes" id="UP000198767">
    <property type="component" value="Unassembled WGS sequence"/>
</dbReference>
<keyword evidence="2" id="KW-0812">Transmembrane</keyword>
<evidence type="ECO:0000256" key="2">
    <source>
        <dbReference type="SAM" id="Phobius"/>
    </source>
</evidence>
<feature type="compositionally biased region" description="Basic and acidic residues" evidence="1">
    <location>
        <begin position="1"/>
        <end position="24"/>
    </location>
</feature>
<reference evidence="4 5" key="1">
    <citation type="submission" date="2016-10" db="EMBL/GenBank/DDBJ databases">
        <authorList>
            <person name="de Groot N.N."/>
        </authorList>
    </citation>
    <scope>NUCLEOTIDE SEQUENCE [LARGE SCALE GENOMIC DNA]</scope>
    <source>
        <strain evidence="4 5">U95</strain>
    </source>
</reference>
<feature type="transmembrane region" description="Helical" evidence="2">
    <location>
        <begin position="112"/>
        <end position="132"/>
    </location>
</feature>
<feature type="region of interest" description="Disordered" evidence="1">
    <location>
        <begin position="1"/>
        <end position="107"/>
    </location>
</feature>
<dbReference type="STRING" id="1156985.SAMN04488118_112106"/>
<evidence type="ECO:0000313" key="4">
    <source>
        <dbReference type="EMBL" id="SCZ71725.1"/>
    </source>
</evidence>
<keyword evidence="5" id="KW-1185">Reference proteome</keyword>
<dbReference type="AlphaFoldDB" id="A0A1G5RCE4"/>
<feature type="compositionally biased region" description="Polar residues" evidence="1">
    <location>
        <begin position="48"/>
        <end position="62"/>
    </location>
</feature>
<dbReference type="InterPro" id="IPR025263">
    <property type="entry name" value="YhdP_central"/>
</dbReference>
<evidence type="ECO:0000256" key="1">
    <source>
        <dbReference type="SAM" id="MobiDB-lite"/>
    </source>
</evidence>
<feature type="compositionally biased region" description="Polar residues" evidence="1">
    <location>
        <begin position="1202"/>
        <end position="1214"/>
    </location>
</feature>